<organism evidence="1 2">
    <name type="scientific">candidate division WOR-3 bacterium JGI_Cruoil_03_51_56</name>
    <dbReference type="NCBI Taxonomy" id="1973747"/>
    <lineage>
        <taxon>Bacteria</taxon>
        <taxon>Bacteria division WOR-3</taxon>
    </lineage>
</organism>
<proteinExistence type="predicted"/>
<reference evidence="1 2" key="1">
    <citation type="submission" date="2017-07" db="EMBL/GenBank/DDBJ databases">
        <title>Recovery of genomes from metagenomes via a dereplication, aggregation, and scoring strategy.</title>
        <authorList>
            <person name="Sieber C.M."/>
            <person name="Probst A.J."/>
            <person name="Sharrar A."/>
            <person name="Thomas B.C."/>
            <person name="Hess M."/>
            <person name="Tringe S.G."/>
            <person name="Banfield J.F."/>
        </authorList>
    </citation>
    <scope>NUCLEOTIDE SEQUENCE [LARGE SCALE GENOMIC DNA]</scope>
    <source>
        <strain evidence="1">JGI_Cruoil_03_51_56</strain>
    </source>
</reference>
<evidence type="ECO:0000313" key="1">
    <source>
        <dbReference type="EMBL" id="OYD17150.1"/>
    </source>
</evidence>
<comment type="caution">
    <text evidence="1">The sequence shown here is derived from an EMBL/GenBank/DDBJ whole genome shotgun (WGS) entry which is preliminary data.</text>
</comment>
<accession>A0A235BXR8</accession>
<dbReference type="EMBL" id="NOZP01000018">
    <property type="protein sequence ID" value="OYD17150.1"/>
    <property type="molecule type" value="Genomic_DNA"/>
</dbReference>
<dbReference type="AlphaFoldDB" id="A0A235BXR8"/>
<protein>
    <submittedName>
        <fullName evidence="1">Uncharacterized protein</fullName>
    </submittedName>
</protein>
<name>A0A235BXR8_UNCW3</name>
<gene>
    <name evidence="1" type="ORF">CH330_00765</name>
</gene>
<evidence type="ECO:0000313" key="2">
    <source>
        <dbReference type="Proteomes" id="UP000215559"/>
    </source>
</evidence>
<dbReference type="PANTHER" id="PTHR35462:SF2">
    <property type="entry name" value="TRANSMEMBRANE PROTEIN"/>
    <property type="match status" value="1"/>
</dbReference>
<sequence length="122" mass="13725">MSYLILLALTLTQPQNNARANYVSAPDSLFQYKPHEQDRWFAMDKFWHLSASFATVGASYHLCANRCNWNEPVPTSVALAGTFTLGITKEFYDLSGPEKLFSCKDLVADILGIGIGYFVFIY</sequence>
<dbReference type="Proteomes" id="UP000215559">
    <property type="component" value="Unassembled WGS sequence"/>
</dbReference>
<dbReference type="PANTHER" id="PTHR35462">
    <property type="match status" value="1"/>
</dbReference>